<accession>A0ABS4K3E6</accession>
<name>A0ABS4K3E6_9CLOT</name>
<dbReference type="RefSeq" id="WP_021283706.1">
    <property type="nucleotide sequence ID" value="NZ_JAGGLL010000015.1"/>
</dbReference>
<feature type="transmembrane region" description="Helical" evidence="1">
    <location>
        <begin position="52"/>
        <end position="70"/>
    </location>
</feature>
<dbReference type="Proteomes" id="UP001519308">
    <property type="component" value="Unassembled WGS sequence"/>
</dbReference>
<gene>
    <name evidence="2" type="ORF">J2Z44_002135</name>
</gene>
<dbReference type="PANTHER" id="PTHR37308:SF1">
    <property type="entry name" value="POLYPRENYL-PHOSPHATE TRANSPORTER"/>
    <property type="match status" value="1"/>
</dbReference>
<keyword evidence="3" id="KW-1185">Reference proteome</keyword>
<feature type="transmembrane region" description="Helical" evidence="1">
    <location>
        <begin position="243"/>
        <end position="262"/>
    </location>
</feature>
<feature type="transmembrane region" description="Helical" evidence="1">
    <location>
        <begin position="141"/>
        <end position="161"/>
    </location>
</feature>
<dbReference type="InterPro" id="IPR007163">
    <property type="entry name" value="VCA0040-like"/>
</dbReference>
<organism evidence="2 3">
    <name type="scientific">Clostridium punense</name>
    <dbReference type="NCBI Taxonomy" id="1054297"/>
    <lineage>
        <taxon>Bacteria</taxon>
        <taxon>Bacillati</taxon>
        <taxon>Bacillota</taxon>
        <taxon>Clostridia</taxon>
        <taxon>Eubacteriales</taxon>
        <taxon>Clostridiaceae</taxon>
        <taxon>Clostridium</taxon>
    </lineage>
</organism>
<dbReference type="Pfam" id="PF04018">
    <property type="entry name" value="VCA0040-like"/>
    <property type="match status" value="1"/>
</dbReference>
<feature type="transmembrane region" description="Helical" evidence="1">
    <location>
        <begin position="221"/>
        <end position="237"/>
    </location>
</feature>
<dbReference type="PANTHER" id="PTHR37308">
    <property type="entry name" value="INTEGRAL MEMBRANE PROTEIN"/>
    <property type="match status" value="1"/>
</dbReference>
<feature type="transmembrane region" description="Helical" evidence="1">
    <location>
        <begin position="190"/>
        <end position="209"/>
    </location>
</feature>
<protein>
    <submittedName>
        <fullName evidence="2">Membrane protein</fullName>
    </submittedName>
</protein>
<feature type="transmembrane region" description="Helical" evidence="1">
    <location>
        <begin position="6"/>
        <end position="31"/>
    </location>
</feature>
<evidence type="ECO:0000313" key="2">
    <source>
        <dbReference type="EMBL" id="MBP2022314.1"/>
    </source>
</evidence>
<feature type="transmembrane region" description="Helical" evidence="1">
    <location>
        <begin position="112"/>
        <end position="129"/>
    </location>
</feature>
<reference evidence="2 3" key="1">
    <citation type="submission" date="2021-03" db="EMBL/GenBank/DDBJ databases">
        <title>Genomic Encyclopedia of Type Strains, Phase IV (KMG-IV): sequencing the most valuable type-strain genomes for metagenomic binning, comparative biology and taxonomic classification.</title>
        <authorList>
            <person name="Goeker M."/>
        </authorList>
    </citation>
    <scope>NUCLEOTIDE SEQUENCE [LARGE SCALE GENOMIC DNA]</scope>
    <source>
        <strain evidence="2 3">DSM 28650</strain>
    </source>
</reference>
<keyword evidence="1" id="KW-0472">Membrane</keyword>
<evidence type="ECO:0000256" key="1">
    <source>
        <dbReference type="SAM" id="Phobius"/>
    </source>
</evidence>
<dbReference type="EMBL" id="JAGGLL010000015">
    <property type="protein sequence ID" value="MBP2022314.1"/>
    <property type="molecule type" value="Genomic_DNA"/>
</dbReference>
<sequence>MEKFVNFFKGIVVGIATLVPGVSGGTMAVILGIYDDLIHSISSFFEDWKGNALFLIQVGLGGLLGIVLFSKLLENALNKYPAIMGFFFIGVIFGGIPVLYKKSTEGKKDIKDILFLIVGFVIVLIMSKEPTQTTALATQKGFMSIIFLFVIGIIIAIALILPGISASFMMLALGLYGVFLGAVNDRNIAFLIPMGLGIVLGTLGTARTIENLLKKHPRKTYMLILGFVLGSLIPVFLEIPAGFSVVPAILALIVGFSLIRWISKKELG</sequence>
<comment type="caution">
    <text evidence="2">The sequence shown here is derived from an EMBL/GenBank/DDBJ whole genome shotgun (WGS) entry which is preliminary data.</text>
</comment>
<feature type="transmembrane region" description="Helical" evidence="1">
    <location>
        <begin position="82"/>
        <end position="100"/>
    </location>
</feature>
<proteinExistence type="predicted"/>
<keyword evidence="1" id="KW-1133">Transmembrane helix</keyword>
<keyword evidence="1" id="KW-0812">Transmembrane</keyword>
<evidence type="ECO:0000313" key="3">
    <source>
        <dbReference type="Proteomes" id="UP001519308"/>
    </source>
</evidence>